<dbReference type="EMBL" id="KZ305054">
    <property type="protein sequence ID" value="PIA34443.1"/>
    <property type="molecule type" value="Genomic_DNA"/>
</dbReference>
<feature type="compositionally biased region" description="Basic and acidic residues" evidence="14">
    <location>
        <begin position="7"/>
        <end position="19"/>
    </location>
</feature>
<dbReference type="NCBIfam" id="TIGR01464">
    <property type="entry name" value="hemE"/>
    <property type="match status" value="1"/>
</dbReference>
<sequence>NSRKKPREAAENWDKEIERTKKKRKKEKLFSSLDATKFSQMTSFCALTSNCGSIGWSSSSLFEQSGFVFSQGIRSGVCSARSFKKNKIPKASLSTSDPLLVKAARGDVVSRPPAWMMRQAGRYMAVYRKLAEKHPSFRERSETTDLIVEISLQPWRAFQPDGVIIFSDILTPLPAFGVPFDIEEVRGPVIQSPISSEEGLKALHPIDLEKVSFVGESLRILRQEVGEQAAILGFVGAPWTIATYIVEGGTTRTYTTIKRMCHTAPHVLKALLSHLTQAISEYVIFQVNSGAQCIQIFDSWGGQLPPDMWEKWSKPYIEEIVSAVKKKCPQIPLVLYINGNGGFLERMKGTGVDVIGLDWTVDMADGRRRLGNDISIQGNVDPAYLFSTLPALTNEIQRVVKSAGQRGHILNLGHGVLVGTPEEAVAHFFDVARSLKYDTYSEDCSREKSEVAV</sequence>
<evidence type="ECO:0000256" key="11">
    <source>
        <dbReference type="ARBA" id="ARBA00048033"/>
    </source>
</evidence>
<comment type="subunit">
    <text evidence="5">Homodimer.</text>
</comment>
<comment type="subcellular location">
    <subcellularLocation>
        <location evidence="2">Plastid</location>
        <location evidence="2">Chloroplast</location>
    </subcellularLocation>
</comment>
<dbReference type="Gene3D" id="3.20.20.210">
    <property type="match status" value="1"/>
</dbReference>
<evidence type="ECO:0000256" key="6">
    <source>
        <dbReference type="ARBA" id="ARBA00012288"/>
    </source>
</evidence>
<comment type="function">
    <text evidence="1">Catalyzes the decarboxylation of four acetate groups of uroporphyrinogen-III to yield coproporphyrinogen-III.</text>
</comment>
<dbReference type="Proteomes" id="UP000230069">
    <property type="component" value="Unassembled WGS sequence"/>
</dbReference>
<dbReference type="PANTHER" id="PTHR21091">
    <property type="entry name" value="METHYLTETRAHYDROFOLATE:HOMOCYSTEINE METHYLTRANSFERASE RELATED"/>
    <property type="match status" value="1"/>
</dbReference>
<keyword evidence="7 12" id="KW-0210">Decarboxylase</keyword>
<dbReference type="InParanoid" id="A0A2G5CT36"/>
<feature type="domain" description="Uroporphyrinogen decarboxylase (URO-D)" evidence="16">
    <location>
        <begin position="232"/>
        <end position="248"/>
    </location>
</feature>
<dbReference type="PROSITE" id="PS00906">
    <property type="entry name" value="UROD_1"/>
    <property type="match status" value="1"/>
</dbReference>
<comment type="similarity">
    <text evidence="4 13">Belongs to the uroporphyrinogen decarboxylase family.</text>
</comment>
<dbReference type="FunFam" id="3.20.20.210:FF:000006">
    <property type="entry name" value="Uroporphyrinogen decarboxylase"/>
    <property type="match status" value="1"/>
</dbReference>
<evidence type="ECO:0000256" key="13">
    <source>
        <dbReference type="RuleBase" id="RU004169"/>
    </source>
</evidence>
<evidence type="ECO:0000313" key="17">
    <source>
        <dbReference type="EMBL" id="PIA34443.1"/>
    </source>
</evidence>
<keyword evidence="8" id="KW-0149">Chlorophyll biosynthesis</keyword>
<feature type="region of interest" description="Disordered" evidence="14">
    <location>
        <begin position="1"/>
        <end position="21"/>
    </location>
</feature>
<dbReference type="PROSITE" id="PS00907">
    <property type="entry name" value="UROD_2"/>
    <property type="match status" value="1"/>
</dbReference>
<dbReference type="OrthoDB" id="339900at2759"/>
<evidence type="ECO:0000256" key="14">
    <source>
        <dbReference type="SAM" id="MobiDB-lite"/>
    </source>
</evidence>
<dbReference type="AlphaFoldDB" id="A0A2G5CT36"/>
<dbReference type="UniPathway" id="UPA00251">
    <property type="reaction ID" value="UER00321"/>
</dbReference>
<dbReference type="InterPro" id="IPR038071">
    <property type="entry name" value="UROD/MetE-like_sf"/>
</dbReference>
<dbReference type="FunCoup" id="A0A2G5CT36">
    <property type="interactions" value="2933"/>
</dbReference>
<name>A0A2G5CT36_AQUCA</name>
<comment type="catalytic activity">
    <reaction evidence="11 12">
        <text>uroporphyrinogen III + 4 H(+) = coproporphyrinogen III + 4 CO2</text>
        <dbReference type="Rhea" id="RHEA:19865"/>
        <dbReference type="ChEBI" id="CHEBI:15378"/>
        <dbReference type="ChEBI" id="CHEBI:16526"/>
        <dbReference type="ChEBI" id="CHEBI:57308"/>
        <dbReference type="ChEBI" id="CHEBI:57309"/>
        <dbReference type="EC" id="4.1.1.37"/>
    </reaction>
</comment>
<dbReference type="Pfam" id="PF01208">
    <property type="entry name" value="URO-D"/>
    <property type="match status" value="1"/>
</dbReference>
<accession>A0A2G5CT36</accession>
<dbReference type="HAMAP" id="MF_00218">
    <property type="entry name" value="URO_D"/>
    <property type="match status" value="1"/>
</dbReference>
<dbReference type="PANTHER" id="PTHR21091:SF167">
    <property type="entry name" value="UROPORPHYRINOGEN DECARBOXYLASE 1, CHLOROPLASTIC"/>
    <property type="match status" value="1"/>
</dbReference>
<dbReference type="InterPro" id="IPR006361">
    <property type="entry name" value="Uroporphyrinogen_deCO2ase_HemE"/>
</dbReference>
<dbReference type="CDD" id="cd00717">
    <property type="entry name" value="URO-D"/>
    <property type="match status" value="1"/>
</dbReference>
<feature type="domain" description="Uroporphyrinogen decarboxylase (URO-D)" evidence="15">
    <location>
        <begin position="113"/>
        <end position="122"/>
    </location>
</feature>
<protein>
    <recommendedName>
        <fullName evidence="6 12">Uroporphyrinogen decarboxylase</fullName>
        <ecNumber evidence="6 12">4.1.1.37</ecNumber>
    </recommendedName>
</protein>
<evidence type="ECO:0000256" key="1">
    <source>
        <dbReference type="ARBA" id="ARBA00002448"/>
    </source>
</evidence>
<evidence type="ECO:0000256" key="12">
    <source>
        <dbReference type="RuleBase" id="RU000554"/>
    </source>
</evidence>
<dbReference type="GO" id="GO:0004853">
    <property type="term" value="F:uroporphyrinogen decarboxylase activity"/>
    <property type="evidence" value="ECO:0007669"/>
    <property type="project" value="UniProtKB-EC"/>
</dbReference>
<keyword evidence="9 12" id="KW-0456">Lyase</keyword>
<gene>
    <name evidence="17" type="ORF">AQUCO_03700008v1</name>
</gene>
<keyword evidence="10 12" id="KW-0627">Porphyrin biosynthesis</keyword>
<evidence type="ECO:0000256" key="2">
    <source>
        <dbReference type="ARBA" id="ARBA00004229"/>
    </source>
</evidence>
<dbReference type="InterPro" id="IPR000257">
    <property type="entry name" value="Uroporphyrinogen_deCOase"/>
</dbReference>
<evidence type="ECO:0000259" key="15">
    <source>
        <dbReference type="PROSITE" id="PS00906"/>
    </source>
</evidence>
<evidence type="ECO:0000256" key="10">
    <source>
        <dbReference type="ARBA" id="ARBA00023244"/>
    </source>
</evidence>
<dbReference type="SUPFAM" id="SSF51726">
    <property type="entry name" value="UROD/MetE-like"/>
    <property type="match status" value="1"/>
</dbReference>
<dbReference type="EC" id="4.1.1.37" evidence="6 12"/>
<comment type="pathway">
    <text evidence="3 12">Porphyrin-containing compound metabolism; protoporphyrin-IX biosynthesis; coproporphyrinogen-III from 5-aminolevulinate: step 4/4.</text>
</comment>
<dbReference type="GO" id="GO:0006782">
    <property type="term" value="P:protoporphyrinogen IX biosynthetic process"/>
    <property type="evidence" value="ECO:0007669"/>
    <property type="project" value="UniProtKB-UniPathway"/>
</dbReference>
<evidence type="ECO:0000256" key="7">
    <source>
        <dbReference type="ARBA" id="ARBA00022793"/>
    </source>
</evidence>
<dbReference type="GO" id="GO:0015995">
    <property type="term" value="P:chlorophyll biosynthetic process"/>
    <property type="evidence" value="ECO:0007669"/>
    <property type="project" value="UniProtKB-KW"/>
</dbReference>
<dbReference type="GO" id="GO:0009507">
    <property type="term" value="C:chloroplast"/>
    <property type="evidence" value="ECO:0007669"/>
    <property type="project" value="UniProtKB-SubCell"/>
</dbReference>
<evidence type="ECO:0000256" key="5">
    <source>
        <dbReference type="ARBA" id="ARBA00011738"/>
    </source>
</evidence>
<evidence type="ECO:0000256" key="4">
    <source>
        <dbReference type="ARBA" id="ARBA00009935"/>
    </source>
</evidence>
<proteinExistence type="inferred from homology"/>
<feature type="non-terminal residue" evidence="17">
    <location>
        <position position="1"/>
    </location>
</feature>
<evidence type="ECO:0000256" key="9">
    <source>
        <dbReference type="ARBA" id="ARBA00023239"/>
    </source>
</evidence>
<evidence type="ECO:0000313" key="18">
    <source>
        <dbReference type="Proteomes" id="UP000230069"/>
    </source>
</evidence>
<evidence type="ECO:0000259" key="16">
    <source>
        <dbReference type="PROSITE" id="PS00907"/>
    </source>
</evidence>
<reference evidence="17 18" key="1">
    <citation type="submission" date="2017-09" db="EMBL/GenBank/DDBJ databases">
        <title>WGS assembly of Aquilegia coerulea Goldsmith.</title>
        <authorList>
            <person name="Hodges S."/>
            <person name="Kramer E."/>
            <person name="Nordborg M."/>
            <person name="Tomkins J."/>
            <person name="Borevitz J."/>
            <person name="Derieg N."/>
            <person name="Yan J."/>
            <person name="Mihaltcheva S."/>
            <person name="Hayes R.D."/>
            <person name="Rokhsar D."/>
        </authorList>
    </citation>
    <scope>NUCLEOTIDE SEQUENCE [LARGE SCALE GENOMIC DNA]</scope>
    <source>
        <strain evidence="18">cv. Goldsmith</strain>
    </source>
</reference>
<evidence type="ECO:0000256" key="3">
    <source>
        <dbReference type="ARBA" id="ARBA00004804"/>
    </source>
</evidence>
<evidence type="ECO:0000256" key="8">
    <source>
        <dbReference type="ARBA" id="ARBA00023171"/>
    </source>
</evidence>
<dbReference type="STRING" id="218851.A0A2G5CT36"/>
<organism evidence="17 18">
    <name type="scientific">Aquilegia coerulea</name>
    <name type="common">Rocky mountain columbine</name>
    <dbReference type="NCBI Taxonomy" id="218851"/>
    <lineage>
        <taxon>Eukaryota</taxon>
        <taxon>Viridiplantae</taxon>
        <taxon>Streptophyta</taxon>
        <taxon>Embryophyta</taxon>
        <taxon>Tracheophyta</taxon>
        <taxon>Spermatophyta</taxon>
        <taxon>Magnoliopsida</taxon>
        <taxon>Ranunculales</taxon>
        <taxon>Ranunculaceae</taxon>
        <taxon>Thalictroideae</taxon>
        <taxon>Aquilegia</taxon>
    </lineage>
</organism>
<keyword evidence="18" id="KW-1185">Reference proteome</keyword>